<dbReference type="AlphaFoldDB" id="A0A382LML3"/>
<feature type="non-terminal residue" evidence="6">
    <location>
        <position position="1"/>
    </location>
</feature>
<dbReference type="Gene3D" id="3.10.105.10">
    <property type="entry name" value="Dipeptide-binding Protein, Domain 3"/>
    <property type="match status" value="1"/>
</dbReference>
<gene>
    <name evidence="6" type="ORF">METZ01_LOCUS290813</name>
</gene>
<dbReference type="PANTHER" id="PTHR30290:SF10">
    <property type="entry name" value="PERIPLASMIC OLIGOPEPTIDE-BINDING PROTEIN-RELATED"/>
    <property type="match status" value="1"/>
</dbReference>
<dbReference type="GO" id="GO:1904680">
    <property type="term" value="F:peptide transmembrane transporter activity"/>
    <property type="evidence" value="ECO:0007669"/>
    <property type="project" value="TreeGrafter"/>
</dbReference>
<dbReference type="PANTHER" id="PTHR30290">
    <property type="entry name" value="PERIPLASMIC BINDING COMPONENT OF ABC TRANSPORTER"/>
    <property type="match status" value="1"/>
</dbReference>
<evidence type="ECO:0000256" key="1">
    <source>
        <dbReference type="ARBA" id="ARBA00004196"/>
    </source>
</evidence>
<dbReference type="CDD" id="cd00995">
    <property type="entry name" value="PBP2_NikA_DppA_OppA_like"/>
    <property type="match status" value="1"/>
</dbReference>
<sequence length="340" mass="39743">DVQVYDRNDEYWDKEVINGVAYDLPYNDRVVYHIMGDESARIAAIRTCRVDILEAFRWQFEEQLKRSAPELIVQSYLGNPGYLALRNDKPPFDDVRVRRAMNLAINQQEILDTLLNGEGEILNYPFSVRWPDYYTPLDELPPEARELFEYHPEKAKQLLAEAGYPDGFEFDIMFTTASPYHLDLMAMFEAYYQRIGVKVISKPLDYPTFRAKMREPDQALGYLAVADEGNPFQVLRSRFVTDQTWNAAIHSDKLHDETFHSALSMKDAEQRDALLREMNIRIIGERVPYVWLPTPTMYEAWWPYVKNYWGEHSVGTQDPGPIYARIWIDEDLKRQMGCGS</sequence>
<evidence type="ECO:0000256" key="2">
    <source>
        <dbReference type="ARBA" id="ARBA00005695"/>
    </source>
</evidence>
<comment type="similarity">
    <text evidence="2">Belongs to the bacterial solute-binding protein 5 family.</text>
</comment>
<accession>A0A382LML3</accession>
<protein>
    <recommendedName>
        <fullName evidence="5">Solute-binding protein family 5 domain-containing protein</fullName>
    </recommendedName>
</protein>
<dbReference type="InterPro" id="IPR000914">
    <property type="entry name" value="SBP_5_dom"/>
</dbReference>
<name>A0A382LML3_9ZZZZ</name>
<keyword evidence="4" id="KW-0732">Signal</keyword>
<keyword evidence="3" id="KW-0813">Transport</keyword>
<feature type="domain" description="Solute-binding protein family 5" evidence="5">
    <location>
        <begin position="4"/>
        <end position="217"/>
    </location>
</feature>
<evidence type="ECO:0000259" key="5">
    <source>
        <dbReference type="Pfam" id="PF00496"/>
    </source>
</evidence>
<dbReference type="InterPro" id="IPR039424">
    <property type="entry name" value="SBP_5"/>
</dbReference>
<dbReference type="Gene3D" id="3.40.190.10">
    <property type="entry name" value="Periplasmic binding protein-like II"/>
    <property type="match status" value="1"/>
</dbReference>
<dbReference type="Pfam" id="PF00496">
    <property type="entry name" value="SBP_bac_5"/>
    <property type="match status" value="1"/>
</dbReference>
<organism evidence="6">
    <name type="scientific">marine metagenome</name>
    <dbReference type="NCBI Taxonomy" id="408172"/>
    <lineage>
        <taxon>unclassified sequences</taxon>
        <taxon>metagenomes</taxon>
        <taxon>ecological metagenomes</taxon>
    </lineage>
</organism>
<evidence type="ECO:0000313" key="6">
    <source>
        <dbReference type="EMBL" id="SVC37959.1"/>
    </source>
</evidence>
<dbReference type="GO" id="GO:0015833">
    <property type="term" value="P:peptide transport"/>
    <property type="evidence" value="ECO:0007669"/>
    <property type="project" value="TreeGrafter"/>
</dbReference>
<dbReference type="SUPFAM" id="SSF53850">
    <property type="entry name" value="Periplasmic binding protein-like II"/>
    <property type="match status" value="1"/>
</dbReference>
<evidence type="ECO:0000256" key="4">
    <source>
        <dbReference type="ARBA" id="ARBA00022729"/>
    </source>
</evidence>
<dbReference type="EMBL" id="UINC01088059">
    <property type="protein sequence ID" value="SVC37959.1"/>
    <property type="molecule type" value="Genomic_DNA"/>
</dbReference>
<dbReference type="GO" id="GO:0030313">
    <property type="term" value="C:cell envelope"/>
    <property type="evidence" value="ECO:0007669"/>
    <property type="project" value="UniProtKB-SubCell"/>
</dbReference>
<proteinExistence type="inferred from homology"/>
<comment type="subcellular location">
    <subcellularLocation>
        <location evidence="1">Cell envelope</location>
    </subcellularLocation>
</comment>
<reference evidence="6" key="1">
    <citation type="submission" date="2018-05" db="EMBL/GenBank/DDBJ databases">
        <authorList>
            <person name="Lanie J.A."/>
            <person name="Ng W.-L."/>
            <person name="Kazmierczak K.M."/>
            <person name="Andrzejewski T.M."/>
            <person name="Davidsen T.M."/>
            <person name="Wayne K.J."/>
            <person name="Tettelin H."/>
            <person name="Glass J.I."/>
            <person name="Rusch D."/>
            <person name="Podicherti R."/>
            <person name="Tsui H.-C.T."/>
            <person name="Winkler M.E."/>
        </authorList>
    </citation>
    <scope>NUCLEOTIDE SEQUENCE</scope>
</reference>
<evidence type="ECO:0000256" key="3">
    <source>
        <dbReference type="ARBA" id="ARBA00022448"/>
    </source>
</evidence>